<dbReference type="Pfam" id="PF08544">
    <property type="entry name" value="GHMP_kinases_C"/>
    <property type="match status" value="1"/>
</dbReference>
<organism evidence="12 13">
    <name type="scientific">Tepidimicrobium xylanilyticum</name>
    <dbReference type="NCBI Taxonomy" id="1123352"/>
    <lineage>
        <taxon>Bacteria</taxon>
        <taxon>Bacillati</taxon>
        <taxon>Bacillota</taxon>
        <taxon>Tissierellia</taxon>
        <taxon>Tissierellales</taxon>
        <taxon>Tepidimicrobiaceae</taxon>
        <taxon>Tepidimicrobium</taxon>
    </lineage>
</organism>
<proteinExistence type="predicted"/>
<evidence type="ECO:0000259" key="11">
    <source>
        <dbReference type="Pfam" id="PF08544"/>
    </source>
</evidence>
<evidence type="ECO:0000256" key="4">
    <source>
        <dbReference type="ARBA" id="ARBA00022741"/>
    </source>
</evidence>
<keyword evidence="5 12" id="KW-0418">Kinase</keyword>
<keyword evidence="4" id="KW-0547">Nucleotide-binding</keyword>
<dbReference type="SUPFAM" id="SSF54211">
    <property type="entry name" value="Ribosomal protein S5 domain 2-like"/>
    <property type="match status" value="1"/>
</dbReference>
<evidence type="ECO:0000256" key="1">
    <source>
        <dbReference type="ARBA" id="ARBA00022490"/>
    </source>
</evidence>
<dbReference type="OrthoDB" id="9764892at2"/>
<dbReference type="PANTHER" id="PTHR43290">
    <property type="entry name" value="MEVALONATE KINASE"/>
    <property type="match status" value="1"/>
</dbReference>
<accession>A0A1H2Z5C5</accession>
<evidence type="ECO:0000256" key="9">
    <source>
        <dbReference type="ARBA" id="ARBA00029438"/>
    </source>
</evidence>
<evidence type="ECO:0000259" key="10">
    <source>
        <dbReference type="Pfam" id="PF00288"/>
    </source>
</evidence>
<evidence type="ECO:0000313" key="12">
    <source>
        <dbReference type="EMBL" id="SDX12610.1"/>
    </source>
</evidence>
<dbReference type="EMBL" id="FNNG01000007">
    <property type="protein sequence ID" value="SDX12610.1"/>
    <property type="molecule type" value="Genomic_DNA"/>
</dbReference>
<reference evidence="12 13" key="1">
    <citation type="submission" date="2016-10" db="EMBL/GenBank/DDBJ databases">
        <authorList>
            <person name="de Groot N.N."/>
        </authorList>
    </citation>
    <scope>NUCLEOTIDE SEQUENCE [LARGE SCALE GENOMIC DNA]</scope>
    <source>
        <strain evidence="12 13">DSM 23310</strain>
    </source>
</reference>
<dbReference type="AlphaFoldDB" id="A0A1H2Z5C5"/>
<keyword evidence="7" id="KW-0460">Magnesium</keyword>
<evidence type="ECO:0000256" key="8">
    <source>
        <dbReference type="ARBA" id="ARBA00023098"/>
    </source>
</evidence>
<keyword evidence="8" id="KW-0443">Lipid metabolism</keyword>
<evidence type="ECO:0000256" key="7">
    <source>
        <dbReference type="ARBA" id="ARBA00022842"/>
    </source>
</evidence>
<dbReference type="GO" id="GO:0005829">
    <property type="term" value="C:cytosol"/>
    <property type="evidence" value="ECO:0007669"/>
    <property type="project" value="TreeGrafter"/>
</dbReference>
<evidence type="ECO:0000256" key="3">
    <source>
        <dbReference type="ARBA" id="ARBA00022679"/>
    </source>
</evidence>
<dbReference type="InterPro" id="IPR020568">
    <property type="entry name" value="Ribosomal_Su5_D2-typ_SF"/>
</dbReference>
<evidence type="ECO:0000256" key="6">
    <source>
        <dbReference type="ARBA" id="ARBA00022840"/>
    </source>
</evidence>
<dbReference type="NCBIfam" id="TIGR00549">
    <property type="entry name" value="mevalon_kin"/>
    <property type="match status" value="1"/>
</dbReference>
<name>A0A1H2Z5C5_9FIRM</name>
<sequence length="316" mass="34388">MGDEISIGIAIGKVILIGEHAVVHGQPALAMPFPATKVKTAIYRKEGSLTLDCFFYNGFFSEVPDRLLGLTTIIRDIVNSFDEKLEDFRIRIESTIPPERGMGSSAAVAVATIRALYDFFRQPLTKEDLFKWANISEKIVHGNPSGIDAATVIGEEPIYYIKGKSFIPFPFKLDAYLIVADTGELGKTQAAVNDVRKLIDLNPQKGRSLIEQLGFLTRNAKDAIESKDIVKLGQIMSKAHLILDKLGVSNDKLNHLVSVAMRNEALGAKLTGGGRGGCMIALAATKDEAIKLSNKLILNGAENTWISNMGVDGNEE</sequence>
<feature type="domain" description="GHMP kinase N-terminal" evidence="10">
    <location>
        <begin position="77"/>
        <end position="151"/>
    </location>
</feature>
<dbReference type="UniPathway" id="UPA00057">
    <property type="reaction ID" value="UER00098"/>
</dbReference>
<comment type="pathway">
    <text evidence="9">Isoprenoid biosynthesis; isopentenyl diphosphate biosynthesis via mevalonate pathway; isopentenyl diphosphate from (R)-mevalonate: step 1/3.</text>
</comment>
<evidence type="ECO:0000256" key="2">
    <source>
        <dbReference type="ARBA" id="ARBA00022516"/>
    </source>
</evidence>
<dbReference type="SUPFAM" id="SSF55060">
    <property type="entry name" value="GHMP Kinase, C-terminal domain"/>
    <property type="match status" value="1"/>
</dbReference>
<dbReference type="GO" id="GO:0004496">
    <property type="term" value="F:mevalonate kinase activity"/>
    <property type="evidence" value="ECO:0007669"/>
    <property type="project" value="InterPro"/>
</dbReference>
<keyword evidence="6" id="KW-0067">ATP-binding</keyword>
<dbReference type="Proteomes" id="UP000198828">
    <property type="component" value="Unassembled WGS sequence"/>
</dbReference>
<dbReference type="RefSeq" id="WP_093752815.1">
    <property type="nucleotide sequence ID" value="NZ_BSYN01000003.1"/>
</dbReference>
<dbReference type="PANTHER" id="PTHR43290:SF2">
    <property type="entry name" value="MEVALONATE KINASE"/>
    <property type="match status" value="1"/>
</dbReference>
<dbReference type="Pfam" id="PF00288">
    <property type="entry name" value="GHMP_kinases_N"/>
    <property type="match status" value="1"/>
</dbReference>
<keyword evidence="3" id="KW-0808">Transferase</keyword>
<dbReference type="GO" id="GO:0019287">
    <property type="term" value="P:isopentenyl diphosphate biosynthetic process, mevalonate pathway"/>
    <property type="evidence" value="ECO:0007669"/>
    <property type="project" value="UniProtKB-UniPathway"/>
</dbReference>
<keyword evidence="13" id="KW-1185">Reference proteome</keyword>
<keyword evidence="1" id="KW-0963">Cytoplasm</keyword>
<dbReference type="Gene3D" id="3.30.70.890">
    <property type="entry name" value="GHMP kinase, C-terminal domain"/>
    <property type="match status" value="1"/>
</dbReference>
<gene>
    <name evidence="12" type="ORF">SAMN05660923_01732</name>
</gene>
<dbReference type="InterPro" id="IPR006204">
    <property type="entry name" value="GHMP_kinase_N_dom"/>
</dbReference>
<dbReference type="GO" id="GO:0005524">
    <property type="term" value="F:ATP binding"/>
    <property type="evidence" value="ECO:0007669"/>
    <property type="project" value="UniProtKB-KW"/>
</dbReference>
<dbReference type="InterPro" id="IPR006205">
    <property type="entry name" value="Mev_gal_kin"/>
</dbReference>
<dbReference type="Gene3D" id="3.30.230.10">
    <property type="match status" value="1"/>
</dbReference>
<dbReference type="PRINTS" id="PR00959">
    <property type="entry name" value="MEVGALKINASE"/>
</dbReference>
<keyword evidence="2" id="KW-0444">Lipid biosynthesis</keyword>
<evidence type="ECO:0000313" key="13">
    <source>
        <dbReference type="Proteomes" id="UP000198828"/>
    </source>
</evidence>
<protein>
    <submittedName>
        <fullName evidence="12">Mevalonate kinase</fullName>
    </submittedName>
</protein>
<dbReference type="InterPro" id="IPR036554">
    <property type="entry name" value="GHMP_kinase_C_sf"/>
</dbReference>
<dbReference type="InterPro" id="IPR013750">
    <property type="entry name" value="GHMP_kinase_C_dom"/>
</dbReference>
<feature type="domain" description="GHMP kinase C-terminal" evidence="11">
    <location>
        <begin position="221"/>
        <end position="296"/>
    </location>
</feature>
<evidence type="ECO:0000256" key="5">
    <source>
        <dbReference type="ARBA" id="ARBA00022777"/>
    </source>
</evidence>
<dbReference type="InterPro" id="IPR014721">
    <property type="entry name" value="Ribsml_uS5_D2-typ_fold_subgr"/>
</dbReference>